<dbReference type="InterPro" id="IPR001509">
    <property type="entry name" value="Epimerase_deHydtase"/>
</dbReference>
<evidence type="ECO:0000313" key="3">
    <source>
        <dbReference type="EMBL" id="GHE53366.1"/>
    </source>
</evidence>
<dbReference type="InterPro" id="IPR036291">
    <property type="entry name" value="NAD(P)-bd_dom_sf"/>
</dbReference>
<name>A0ABQ3I657_9BACT</name>
<comment type="caution">
    <text evidence="3">The sequence shown here is derived from an EMBL/GenBank/DDBJ whole genome shotgun (WGS) entry which is preliminary data.</text>
</comment>
<dbReference type="EMBL" id="BNAG01000001">
    <property type="protein sequence ID" value="GHE53366.1"/>
    <property type="molecule type" value="Genomic_DNA"/>
</dbReference>
<proteinExistence type="inferred from homology"/>
<accession>A0ABQ3I657</accession>
<organism evidence="3 4">
    <name type="scientific">Roseivirga thermotolerans</name>
    <dbReference type="NCBI Taxonomy" id="1758176"/>
    <lineage>
        <taxon>Bacteria</taxon>
        <taxon>Pseudomonadati</taxon>
        <taxon>Bacteroidota</taxon>
        <taxon>Cytophagia</taxon>
        <taxon>Cytophagales</taxon>
        <taxon>Roseivirgaceae</taxon>
        <taxon>Roseivirga</taxon>
    </lineage>
</organism>
<gene>
    <name evidence="3" type="ORF">GCM10011340_04850</name>
</gene>
<dbReference type="PANTHER" id="PTHR43000">
    <property type="entry name" value="DTDP-D-GLUCOSE 4,6-DEHYDRATASE-RELATED"/>
    <property type="match status" value="1"/>
</dbReference>
<dbReference type="Proteomes" id="UP000658258">
    <property type="component" value="Unassembled WGS sequence"/>
</dbReference>
<dbReference type="Gene3D" id="3.40.50.720">
    <property type="entry name" value="NAD(P)-binding Rossmann-like Domain"/>
    <property type="match status" value="1"/>
</dbReference>
<evidence type="ECO:0000259" key="2">
    <source>
        <dbReference type="Pfam" id="PF01370"/>
    </source>
</evidence>
<sequence length="332" mass="37964">MKKSVVVTGVAGLIGSRLADWLVENKPEYEIVGIDNLSGGYRSNISDKVTFYELDCSSTEVKQVFEKHKPEYVFHLAAYAAEGLSPFIRKYNYQNNLLATANIINECIRHSVKRLVFTSSMAVYGNGKPPFEESHQPAPIDPYGIAKYACEMDIQVAGEQHGLDWCIIRPHNVYGVKQNIWDVYRNVLGIWMYQRLNDQPLTIFGDGSQRRAFSSINDFVEPLWNAAVNERASQQIINLGSAIEYTIKEAAEILIDVMGGGEVQFLQKRHEVKNAHPSWQKSVQILGFKDKTSLREGLAEMWNWAKLQPNRERFVWKEYELDSGIYDFWKKG</sequence>
<comment type="similarity">
    <text evidence="1">Belongs to the NAD(P)-dependent epimerase/dehydratase family.</text>
</comment>
<evidence type="ECO:0000256" key="1">
    <source>
        <dbReference type="ARBA" id="ARBA00007637"/>
    </source>
</evidence>
<dbReference type="Pfam" id="PF01370">
    <property type="entry name" value="Epimerase"/>
    <property type="match status" value="1"/>
</dbReference>
<keyword evidence="4" id="KW-1185">Reference proteome</keyword>
<evidence type="ECO:0000313" key="4">
    <source>
        <dbReference type="Proteomes" id="UP000658258"/>
    </source>
</evidence>
<feature type="domain" description="NAD-dependent epimerase/dehydratase" evidence="2">
    <location>
        <begin position="5"/>
        <end position="240"/>
    </location>
</feature>
<dbReference type="RefSeq" id="WP_189628593.1">
    <property type="nucleotide sequence ID" value="NZ_BNAG01000001.1"/>
</dbReference>
<protein>
    <submittedName>
        <fullName evidence="3">UDP-glucose 4-epimerase</fullName>
    </submittedName>
</protein>
<reference evidence="4" key="1">
    <citation type="journal article" date="2019" name="Int. J. Syst. Evol. Microbiol.">
        <title>The Global Catalogue of Microorganisms (GCM) 10K type strain sequencing project: providing services to taxonomists for standard genome sequencing and annotation.</title>
        <authorList>
            <consortium name="The Broad Institute Genomics Platform"/>
            <consortium name="The Broad Institute Genome Sequencing Center for Infectious Disease"/>
            <person name="Wu L."/>
            <person name="Ma J."/>
        </authorList>
    </citation>
    <scope>NUCLEOTIDE SEQUENCE [LARGE SCALE GENOMIC DNA]</scope>
    <source>
        <strain evidence="4">CGMCC 1.15111</strain>
    </source>
</reference>
<dbReference type="SUPFAM" id="SSF51735">
    <property type="entry name" value="NAD(P)-binding Rossmann-fold domains"/>
    <property type="match status" value="1"/>
</dbReference>